<gene>
    <name evidence="3" type="ORF">QYG89_15285</name>
</gene>
<sequence length="136" mass="15205">MNKPMVALAAAAIMLTACNSNGADEKSNEVIGKSGQSMLTTDKEKENEPQEEGQNQPKESERQGEWASLPEYDEIMGHVDHQNYTFQTVTDDEGKRILLLIDENNEIQYKTIFIKNDSRLKIVKMNGGGQIFNGVI</sequence>
<comment type="caution">
    <text evidence="3">The sequence shown here is derived from an EMBL/GenBank/DDBJ whole genome shotgun (WGS) entry which is preliminary data.</text>
</comment>
<protein>
    <recommendedName>
        <fullName evidence="5">Lipoprotein</fullName>
    </recommendedName>
</protein>
<evidence type="ECO:0000313" key="4">
    <source>
        <dbReference type="Proteomes" id="UP001619911"/>
    </source>
</evidence>
<keyword evidence="2" id="KW-0732">Signal</keyword>
<feature type="chain" id="PRO_5046992607" description="Lipoprotein" evidence="2">
    <location>
        <begin position="23"/>
        <end position="136"/>
    </location>
</feature>
<name>A0ABW8ICW2_9BACI</name>
<reference evidence="3 4" key="1">
    <citation type="submission" date="2023-07" db="EMBL/GenBank/DDBJ databases">
        <title>Bacillus lucianemedeirus sp. nov, a new species isolated from an immunobiological production facility.</title>
        <authorList>
            <person name="Costa L.V."/>
            <person name="Miranda R.V.S.L."/>
            <person name="Brandao M.L.L."/>
            <person name="Reis C.M.F."/>
            <person name="Frazao A.M."/>
            <person name="Cruz F.V."/>
            <person name="Baio P.V.P."/>
            <person name="Veras J.F.C."/>
            <person name="Ramos J.N."/>
            <person name="Vieira V."/>
        </authorList>
    </citation>
    <scope>NUCLEOTIDE SEQUENCE [LARGE SCALE GENOMIC DNA]</scope>
    <source>
        <strain evidence="3 4">B190/17</strain>
    </source>
</reference>
<evidence type="ECO:0000256" key="2">
    <source>
        <dbReference type="SAM" id="SignalP"/>
    </source>
</evidence>
<keyword evidence="4" id="KW-1185">Reference proteome</keyword>
<organism evidence="3 4">
    <name type="scientific">Bacillus lumedeiriae</name>
    <dbReference type="NCBI Taxonomy" id="3058829"/>
    <lineage>
        <taxon>Bacteria</taxon>
        <taxon>Bacillati</taxon>
        <taxon>Bacillota</taxon>
        <taxon>Bacilli</taxon>
        <taxon>Bacillales</taxon>
        <taxon>Bacillaceae</taxon>
        <taxon>Bacillus</taxon>
    </lineage>
</organism>
<evidence type="ECO:0000313" key="3">
    <source>
        <dbReference type="EMBL" id="MFK2827015.1"/>
    </source>
</evidence>
<dbReference type="EMBL" id="JAUIYO010000019">
    <property type="protein sequence ID" value="MFK2827015.1"/>
    <property type="molecule type" value="Genomic_DNA"/>
</dbReference>
<dbReference type="Proteomes" id="UP001619911">
    <property type="component" value="Unassembled WGS sequence"/>
</dbReference>
<proteinExistence type="predicted"/>
<feature type="region of interest" description="Disordered" evidence="1">
    <location>
        <begin position="22"/>
        <end position="67"/>
    </location>
</feature>
<accession>A0ABW8ICW2</accession>
<dbReference type="RefSeq" id="WP_404318906.1">
    <property type="nucleotide sequence ID" value="NZ_JAUIYO010000019.1"/>
</dbReference>
<evidence type="ECO:0000256" key="1">
    <source>
        <dbReference type="SAM" id="MobiDB-lite"/>
    </source>
</evidence>
<feature type="signal peptide" evidence="2">
    <location>
        <begin position="1"/>
        <end position="22"/>
    </location>
</feature>
<evidence type="ECO:0008006" key="5">
    <source>
        <dbReference type="Google" id="ProtNLM"/>
    </source>
</evidence>
<dbReference type="PROSITE" id="PS51257">
    <property type="entry name" value="PROKAR_LIPOPROTEIN"/>
    <property type="match status" value="1"/>
</dbReference>